<keyword evidence="4" id="KW-1185">Reference proteome</keyword>
<reference evidence="3 4" key="1">
    <citation type="journal article" date="2013" name="Proc. Natl. Acad. Sci. U.S.A.">
        <title>Fine-scale variation in meiotic recombination in Mimulus inferred from population shotgun sequencing.</title>
        <authorList>
            <person name="Hellsten U."/>
            <person name="Wright K.M."/>
            <person name="Jenkins J."/>
            <person name="Shu S."/>
            <person name="Yuan Y."/>
            <person name="Wessler S.R."/>
            <person name="Schmutz J."/>
            <person name="Willis J.H."/>
            <person name="Rokhsar D.S."/>
        </authorList>
    </citation>
    <scope>NUCLEOTIDE SEQUENCE [LARGE SCALE GENOMIC DNA]</scope>
    <source>
        <strain evidence="4">cv. DUN x IM62</strain>
    </source>
</reference>
<feature type="domain" description="DUF4378" evidence="2">
    <location>
        <begin position="322"/>
        <end position="440"/>
    </location>
</feature>
<accession>A0A022Q773</accession>
<dbReference type="eggNOG" id="ENOG502SN1S">
    <property type="taxonomic scope" value="Eukaryota"/>
</dbReference>
<dbReference type="InterPro" id="IPR025486">
    <property type="entry name" value="DUF4378"/>
</dbReference>
<protein>
    <recommendedName>
        <fullName evidence="2">DUF4378 domain-containing protein</fullName>
    </recommendedName>
</protein>
<evidence type="ECO:0000313" key="4">
    <source>
        <dbReference type="Proteomes" id="UP000030748"/>
    </source>
</evidence>
<gene>
    <name evidence="3" type="ORF">MIMGU_mgv1a018148mg</name>
</gene>
<evidence type="ECO:0000313" key="3">
    <source>
        <dbReference type="EMBL" id="EYU23439.1"/>
    </source>
</evidence>
<evidence type="ECO:0000256" key="1">
    <source>
        <dbReference type="SAM" id="MobiDB-lite"/>
    </source>
</evidence>
<name>A0A022Q773_ERYGU</name>
<feature type="compositionally biased region" description="Polar residues" evidence="1">
    <location>
        <begin position="238"/>
        <end position="255"/>
    </location>
</feature>
<dbReference type="AlphaFoldDB" id="A0A022Q773"/>
<dbReference type="PANTHER" id="PTHR47212">
    <property type="entry name" value="ADHESIN-LIKE PROTEIN, PUTATIVE (DUF3741)-RELATED"/>
    <property type="match status" value="1"/>
</dbReference>
<sequence>RSVNVSCHCSSLQSSHKNLDRTTSDGKSTSFSFRQVKQKLKHTFGVNNKLSHDKDASQCKKQDPKKSNRGSDISGVTETVRKKLDYSSVGYSNKEELEFEFDVILEAKRHLSARLKNVNGFESATRKKSTKTLGRILSSPEHSLISSPLRPNTEVSSCDYYNTYENTLQVINTETISLIRSTDVESHKIDTSVIDGERKIVLQPELDISEVASELNGTDVVTIDTVELQKDDETIMQSISDSHSENEASTSTADSTKLLEEHRSPVSVLEPFFTEDSNSPPNITLQTARKKLQPLRLDFEECSFESSFEKSYIEEDQEYISEYVHSVLEASCLNWEHLSEIESPPEELLEPSLFEEVEFLHSDCYFDPKILFDHMNEVLLHIYRCHFCPSPWLAFVKPRTRSEPLAETVLDEVMAEAESWLDVRFDKEQIVSEISEDLLEESILDILVEFHV</sequence>
<dbReference type="EMBL" id="KI632162">
    <property type="protein sequence ID" value="EYU23439.1"/>
    <property type="molecule type" value="Genomic_DNA"/>
</dbReference>
<evidence type="ECO:0000259" key="2">
    <source>
        <dbReference type="Pfam" id="PF14309"/>
    </source>
</evidence>
<feature type="region of interest" description="Disordered" evidence="1">
    <location>
        <begin position="238"/>
        <end position="260"/>
    </location>
</feature>
<dbReference type="Proteomes" id="UP000030748">
    <property type="component" value="Unassembled WGS sequence"/>
</dbReference>
<feature type="non-terminal residue" evidence="3">
    <location>
        <position position="1"/>
    </location>
</feature>
<organism evidence="3 4">
    <name type="scientific">Erythranthe guttata</name>
    <name type="common">Yellow monkey flower</name>
    <name type="synonym">Mimulus guttatus</name>
    <dbReference type="NCBI Taxonomy" id="4155"/>
    <lineage>
        <taxon>Eukaryota</taxon>
        <taxon>Viridiplantae</taxon>
        <taxon>Streptophyta</taxon>
        <taxon>Embryophyta</taxon>
        <taxon>Tracheophyta</taxon>
        <taxon>Spermatophyta</taxon>
        <taxon>Magnoliopsida</taxon>
        <taxon>eudicotyledons</taxon>
        <taxon>Gunneridae</taxon>
        <taxon>Pentapetalae</taxon>
        <taxon>asterids</taxon>
        <taxon>lamiids</taxon>
        <taxon>Lamiales</taxon>
        <taxon>Phrymaceae</taxon>
        <taxon>Erythranthe</taxon>
    </lineage>
</organism>
<proteinExistence type="predicted"/>
<feature type="compositionally biased region" description="Basic and acidic residues" evidence="1">
    <location>
        <begin position="50"/>
        <end position="66"/>
    </location>
</feature>
<dbReference type="STRING" id="4155.A0A022Q773"/>
<dbReference type="PANTHER" id="PTHR47212:SF4">
    <property type="entry name" value="ADHESIN-LIKE PROTEIN, PUTATIVE (DUF3741)-RELATED"/>
    <property type="match status" value="1"/>
</dbReference>
<dbReference type="Pfam" id="PF14309">
    <property type="entry name" value="DUF4378"/>
    <property type="match status" value="1"/>
</dbReference>
<feature type="region of interest" description="Disordered" evidence="1">
    <location>
        <begin position="44"/>
        <end position="74"/>
    </location>
</feature>